<reference evidence="8" key="1">
    <citation type="journal article" date="2021" name="Antonie Van Leeuwenhoek">
        <title>Draft genome and description of Waterburya agarophytonicola gen. nov. sp. nov. (Pleurocapsales, Cyanobacteria): a seaweed symbiont.</title>
        <authorList>
            <person name="Bonthond G."/>
            <person name="Shalygin S."/>
            <person name="Bayer T."/>
            <person name="Weinberger F."/>
        </authorList>
    </citation>
    <scope>NUCLEOTIDE SEQUENCE</scope>
    <source>
        <strain evidence="8">KI4</strain>
    </source>
</reference>
<dbReference type="PROSITE" id="PS50109">
    <property type="entry name" value="HIS_KIN"/>
    <property type="match status" value="1"/>
</dbReference>
<gene>
    <name evidence="8" type="ORF">I4641_17800</name>
</gene>
<dbReference type="SMART" id="SM00387">
    <property type="entry name" value="HATPase_c"/>
    <property type="match status" value="1"/>
</dbReference>
<dbReference type="InterPro" id="IPR003661">
    <property type="entry name" value="HisK_dim/P_dom"/>
</dbReference>
<dbReference type="InterPro" id="IPR036890">
    <property type="entry name" value="HATPase_C_sf"/>
</dbReference>
<name>A0A964FGF7_9CYAN</name>
<evidence type="ECO:0000256" key="6">
    <source>
        <dbReference type="ARBA" id="ARBA00023012"/>
    </source>
</evidence>
<dbReference type="SMART" id="SM00388">
    <property type="entry name" value="HisKA"/>
    <property type="match status" value="1"/>
</dbReference>
<comment type="caution">
    <text evidence="8">The sequence shown here is derived from an EMBL/GenBank/DDBJ whole genome shotgun (WGS) entry which is preliminary data.</text>
</comment>
<dbReference type="Proteomes" id="UP000729733">
    <property type="component" value="Unassembled WGS sequence"/>
</dbReference>
<evidence type="ECO:0000256" key="5">
    <source>
        <dbReference type="ARBA" id="ARBA00022777"/>
    </source>
</evidence>
<dbReference type="CDD" id="cd00082">
    <property type="entry name" value="HisKA"/>
    <property type="match status" value="1"/>
</dbReference>
<dbReference type="RefSeq" id="WP_229641931.1">
    <property type="nucleotide sequence ID" value="NZ_JADWDC010000056.1"/>
</dbReference>
<feature type="domain" description="Histidine kinase" evidence="7">
    <location>
        <begin position="197"/>
        <end position="413"/>
    </location>
</feature>
<dbReference type="GO" id="GO:0000155">
    <property type="term" value="F:phosphorelay sensor kinase activity"/>
    <property type="evidence" value="ECO:0007669"/>
    <property type="project" value="InterPro"/>
</dbReference>
<dbReference type="EMBL" id="JADWDC010000056">
    <property type="protein sequence ID" value="MCC0178825.1"/>
    <property type="molecule type" value="Genomic_DNA"/>
</dbReference>
<evidence type="ECO:0000256" key="3">
    <source>
        <dbReference type="ARBA" id="ARBA00022553"/>
    </source>
</evidence>
<dbReference type="SUPFAM" id="SSF47384">
    <property type="entry name" value="Homodimeric domain of signal transducing histidine kinase"/>
    <property type="match status" value="1"/>
</dbReference>
<evidence type="ECO:0000256" key="2">
    <source>
        <dbReference type="ARBA" id="ARBA00012438"/>
    </source>
</evidence>
<accession>A0A964FGF7</accession>
<evidence type="ECO:0000313" key="9">
    <source>
        <dbReference type="Proteomes" id="UP000729733"/>
    </source>
</evidence>
<keyword evidence="5 8" id="KW-0418">Kinase</keyword>
<dbReference type="PRINTS" id="PR00344">
    <property type="entry name" value="BCTRLSENSOR"/>
</dbReference>
<dbReference type="Gene3D" id="3.30.565.10">
    <property type="entry name" value="Histidine kinase-like ATPase, C-terminal domain"/>
    <property type="match status" value="1"/>
</dbReference>
<dbReference type="InterPro" id="IPR005467">
    <property type="entry name" value="His_kinase_dom"/>
</dbReference>
<proteinExistence type="predicted"/>
<protein>
    <recommendedName>
        <fullName evidence="2">histidine kinase</fullName>
        <ecNumber evidence="2">2.7.13.3</ecNumber>
    </recommendedName>
</protein>
<evidence type="ECO:0000256" key="1">
    <source>
        <dbReference type="ARBA" id="ARBA00000085"/>
    </source>
</evidence>
<dbReference type="CDD" id="cd00075">
    <property type="entry name" value="HATPase"/>
    <property type="match status" value="1"/>
</dbReference>
<dbReference type="PANTHER" id="PTHR43711">
    <property type="entry name" value="TWO-COMPONENT HISTIDINE KINASE"/>
    <property type="match status" value="1"/>
</dbReference>
<dbReference type="InterPro" id="IPR050736">
    <property type="entry name" value="Sensor_HK_Regulatory"/>
</dbReference>
<keyword evidence="9" id="KW-1185">Reference proteome</keyword>
<organism evidence="8 9">
    <name type="scientific">Waterburya agarophytonicola KI4</name>
    <dbReference type="NCBI Taxonomy" id="2874699"/>
    <lineage>
        <taxon>Bacteria</taxon>
        <taxon>Bacillati</taxon>
        <taxon>Cyanobacteriota</taxon>
        <taxon>Cyanophyceae</taxon>
        <taxon>Pleurocapsales</taxon>
        <taxon>Hyellaceae</taxon>
        <taxon>Waterburya</taxon>
        <taxon>Waterburya agarophytonicola</taxon>
    </lineage>
</organism>
<comment type="catalytic activity">
    <reaction evidence="1">
        <text>ATP + protein L-histidine = ADP + protein N-phospho-L-histidine.</text>
        <dbReference type="EC" id="2.7.13.3"/>
    </reaction>
</comment>
<sequence>MFQKIRYRLFLSNLLVLALVLLGSALAVRLVFISNLKQQASEKLMAIALSTAASAEVDERKFEWEIEFPPQLLEEAEQAFQWFDAERKLLEQQGNIRYISTLPFEAEPTVRNQIDDKGLEVITLPILDKNNQQLIGYLRATQSLEEVDETIARLDVGLAVGAIVATVLSSLGSGWLNRQAMEPIEESFERLKQFTADASHELRSPLMAISTNAEVALTYPEGMRSSDGDKFKAIALATDQMSQLTEDLLLLTRTDKVASFEFNKIDLTTLLTDLVSLYRPQAQGKQIKLKAKINYDLWLIGDEAKLARAFTNLIQNAIQYTPAGGEIEVSSNRLGREVVINIEDTGIGIAPEHLDLVFDRLWRGDRSRSYYQGGSGLGLAITQAIIYKHQGTVDVTSQIDIGTCFIVRLPIALASPGKIVSF</sequence>
<keyword evidence="6" id="KW-0902">Two-component regulatory system</keyword>
<dbReference type="EC" id="2.7.13.3" evidence="2"/>
<dbReference type="PANTHER" id="PTHR43711:SF1">
    <property type="entry name" value="HISTIDINE KINASE 1"/>
    <property type="match status" value="1"/>
</dbReference>
<dbReference type="InterPro" id="IPR004358">
    <property type="entry name" value="Sig_transdc_His_kin-like_C"/>
</dbReference>
<dbReference type="Pfam" id="PF02518">
    <property type="entry name" value="HATPase_c"/>
    <property type="match status" value="1"/>
</dbReference>
<dbReference type="Gene3D" id="1.10.287.130">
    <property type="match status" value="1"/>
</dbReference>
<dbReference type="FunFam" id="3.30.565.10:FF:000006">
    <property type="entry name" value="Sensor histidine kinase WalK"/>
    <property type="match status" value="1"/>
</dbReference>
<dbReference type="AlphaFoldDB" id="A0A964FGF7"/>
<keyword evidence="3" id="KW-0597">Phosphoprotein</keyword>
<dbReference type="InterPro" id="IPR003594">
    <property type="entry name" value="HATPase_dom"/>
</dbReference>
<keyword evidence="4" id="KW-0808">Transferase</keyword>
<evidence type="ECO:0000313" key="8">
    <source>
        <dbReference type="EMBL" id="MCC0178825.1"/>
    </source>
</evidence>
<dbReference type="InterPro" id="IPR036097">
    <property type="entry name" value="HisK_dim/P_sf"/>
</dbReference>
<evidence type="ECO:0000256" key="4">
    <source>
        <dbReference type="ARBA" id="ARBA00022679"/>
    </source>
</evidence>
<dbReference type="SUPFAM" id="SSF55874">
    <property type="entry name" value="ATPase domain of HSP90 chaperone/DNA topoisomerase II/histidine kinase"/>
    <property type="match status" value="1"/>
</dbReference>
<evidence type="ECO:0000259" key="7">
    <source>
        <dbReference type="PROSITE" id="PS50109"/>
    </source>
</evidence>
<dbReference type="Pfam" id="PF00512">
    <property type="entry name" value="HisKA"/>
    <property type="match status" value="1"/>
</dbReference>